<feature type="transmembrane region" description="Helical" evidence="1">
    <location>
        <begin position="125"/>
        <end position="151"/>
    </location>
</feature>
<feature type="transmembrane region" description="Helical" evidence="1">
    <location>
        <begin position="87"/>
        <end position="105"/>
    </location>
</feature>
<evidence type="ECO:0000313" key="3">
    <source>
        <dbReference type="Proteomes" id="UP000324705"/>
    </source>
</evidence>
<dbReference type="PANTHER" id="PTHR33115">
    <property type="entry name" value="ARM REPEAT SUPERFAMILY PROTEIN"/>
    <property type="match status" value="1"/>
</dbReference>
<dbReference type="InterPro" id="IPR011989">
    <property type="entry name" value="ARM-like"/>
</dbReference>
<proteinExistence type="predicted"/>
<keyword evidence="1" id="KW-0812">Transmembrane</keyword>
<name>A0A9R1S8Y1_TRITD</name>
<evidence type="ECO:0000256" key="1">
    <source>
        <dbReference type="SAM" id="Phobius"/>
    </source>
</evidence>
<keyword evidence="1" id="KW-0472">Membrane</keyword>
<dbReference type="Proteomes" id="UP000324705">
    <property type="component" value="Chromosome 3B"/>
</dbReference>
<organism evidence="2 3">
    <name type="scientific">Triticum turgidum subsp. durum</name>
    <name type="common">Durum wheat</name>
    <name type="synonym">Triticum durum</name>
    <dbReference type="NCBI Taxonomy" id="4567"/>
    <lineage>
        <taxon>Eukaryota</taxon>
        <taxon>Viridiplantae</taxon>
        <taxon>Streptophyta</taxon>
        <taxon>Embryophyta</taxon>
        <taxon>Tracheophyta</taxon>
        <taxon>Spermatophyta</taxon>
        <taxon>Magnoliopsida</taxon>
        <taxon>Liliopsida</taxon>
        <taxon>Poales</taxon>
        <taxon>Poaceae</taxon>
        <taxon>BOP clade</taxon>
        <taxon>Pooideae</taxon>
        <taxon>Triticodae</taxon>
        <taxon>Triticeae</taxon>
        <taxon>Triticinae</taxon>
        <taxon>Triticum</taxon>
    </lineage>
</organism>
<feature type="transmembrane region" description="Helical" evidence="1">
    <location>
        <begin position="63"/>
        <end position="81"/>
    </location>
</feature>
<reference evidence="2 3" key="1">
    <citation type="submission" date="2017-09" db="EMBL/GenBank/DDBJ databases">
        <authorList>
            <consortium name="International Durum Wheat Genome Sequencing Consortium (IDWGSC)"/>
            <person name="Milanesi L."/>
        </authorList>
    </citation>
    <scope>NUCLEOTIDE SEQUENCE [LARGE SCALE GENOMIC DNA]</scope>
    <source>
        <strain evidence="3">cv. Svevo</strain>
    </source>
</reference>
<dbReference type="OMA" id="HETFISA"/>
<keyword evidence="1" id="KW-1133">Transmembrane helix</keyword>
<feature type="transmembrane region" description="Helical" evidence="1">
    <location>
        <begin position="24"/>
        <end position="51"/>
    </location>
</feature>
<dbReference type="SUPFAM" id="SSF48371">
    <property type="entry name" value="ARM repeat"/>
    <property type="match status" value="1"/>
</dbReference>
<evidence type="ECO:0000313" key="2">
    <source>
        <dbReference type="EMBL" id="VAH85480.1"/>
    </source>
</evidence>
<sequence length="803" mass="88915">MPSCREVLSRPMARWPEGVAINEYAAFAGGLAMVIRGLGFVVVTWTTVVLLGGFVSLLQRKDFWSLTLITLIQIAGVVDSFGDDDKLISVGTSVAGLGMVGNILLHSTTPSGNIILRVVVLVKQLLGSIAYNVQLTAFCIVGLCGSAILLWGPYIATGVSLWRLKQHDYGGTDGDSSKANMNPALDVLYIMVVVQGAFTIYRTVLNALVTKMAVTKVAKAYGLEERGLVQEYMREIHNGCAKNPYFAQRRNLVTYAVDLMGPDKLPEDYLSGLKILSTILGPINQGTSHKFMEQRMLIRQLMLYGPSNHIFRQLLVLSNPTAPQYGIGQYYGQSYVTRYAASLVLHMADGASLEQLPEVIQCISSIIGTFQESEYFPKENDYLKRMSECLHVLYVLTADENNCRLIIHTPGLLTKIMTPLTSDLYHQTDHEDWKPLVRESLNVMQRLTAAYGHGEGDTGTKLFRDTNLEVEAVKNMKRILGCDECSQEMETLAMGIVTNLHMQRPTTTREDFIQKMADIYTYSTTNSTRLAALEALMKLCVHDGSNAAIILQVNGSALYSFTDDLDTLSNGYNRCHMIVAEILQRACLHYTRDDECLKILKESMIYVIPKVLKKIFTPESTPTGQQGGALQNNPQNNINSSAQEHDIRKIQTSLLFLCVTVHETFISADQYLAGQFDDAIGEFSLAVKLREMVETNSYPVGSCLKLLKLASRMVISMMKCRGSRYPKQDLESLVEALSKACSRKMHFLDRSMDFASGDNAAKPGKPDRILASFVTEAMELVSNYGEPEVKSPSTIVGGELSSN</sequence>
<gene>
    <name evidence="2" type="ORF">TRITD_3Bv1G266050</name>
</gene>
<dbReference type="EMBL" id="LT934116">
    <property type="protein sequence ID" value="VAH85480.1"/>
    <property type="molecule type" value="Genomic_DNA"/>
</dbReference>
<dbReference type="AlphaFoldDB" id="A0A9R1S8Y1"/>
<dbReference type="Gene3D" id="1.25.10.10">
    <property type="entry name" value="Leucine-rich Repeat Variant"/>
    <property type="match status" value="1"/>
</dbReference>
<protein>
    <submittedName>
        <fullName evidence="2">Uncharacterized protein</fullName>
    </submittedName>
</protein>
<keyword evidence="3" id="KW-1185">Reference proteome</keyword>
<dbReference type="Gramene" id="TRITD3Bv1G266050.1">
    <property type="protein sequence ID" value="TRITD3Bv1G266050.1"/>
    <property type="gene ID" value="TRITD3Bv1G266050"/>
</dbReference>
<accession>A0A9R1S8Y1</accession>
<dbReference type="InterPro" id="IPR016024">
    <property type="entry name" value="ARM-type_fold"/>
</dbReference>
<feature type="transmembrane region" description="Helical" evidence="1">
    <location>
        <begin position="187"/>
        <end position="209"/>
    </location>
</feature>
<dbReference type="PANTHER" id="PTHR33115:SF58">
    <property type="entry name" value="CONDENSIN COMPLEX SUBUNIT 1 C-TERMINAL DOMAIN-CONTAINING PROTEIN"/>
    <property type="match status" value="1"/>
</dbReference>